<comment type="similarity">
    <text evidence="1">Belongs to the LDH2/MDH2 oxidoreductase family.</text>
</comment>
<name>A0ABT1C4D0_9HYPH</name>
<protein>
    <submittedName>
        <fullName evidence="3">Ldh family oxidoreductase</fullName>
    </submittedName>
</protein>
<dbReference type="InterPro" id="IPR043143">
    <property type="entry name" value="Mal/L-sulf/L-lact_DH-like_NADP"/>
</dbReference>
<dbReference type="Gene3D" id="3.30.1370.60">
    <property type="entry name" value="Hypothetical oxidoreductase yiak, domain 2"/>
    <property type="match status" value="1"/>
</dbReference>
<evidence type="ECO:0000256" key="1">
    <source>
        <dbReference type="ARBA" id="ARBA00006056"/>
    </source>
</evidence>
<evidence type="ECO:0000256" key="2">
    <source>
        <dbReference type="ARBA" id="ARBA00023002"/>
    </source>
</evidence>
<evidence type="ECO:0000313" key="4">
    <source>
        <dbReference type="Proteomes" id="UP001205906"/>
    </source>
</evidence>
<proteinExistence type="inferred from homology"/>
<dbReference type="InterPro" id="IPR043144">
    <property type="entry name" value="Mal/L-sulf/L-lact_DH-like_ah"/>
</dbReference>
<dbReference type="RefSeq" id="WP_252817668.1">
    <property type="nucleotide sequence ID" value="NZ_JAMXQS010000003.1"/>
</dbReference>
<dbReference type="Pfam" id="PF02615">
    <property type="entry name" value="Ldh_2"/>
    <property type="match status" value="1"/>
</dbReference>
<evidence type="ECO:0000313" key="3">
    <source>
        <dbReference type="EMBL" id="MCO6049669.1"/>
    </source>
</evidence>
<sequence length="330" mass="34367">MTEISVKRFRTLSEQALLKAGASAALAASLLEATLSAERAGRREVGAGHLPAYLVSLRDGRINGAAVPVLASPMPAVIASDAQGGIAQLGFDMAFADLVSRAETFGLATFTQRNSYTTGELGYYVRRLAQKGLVAIAATNAHAMMASKAGGAPVFSTNPLAFAAPRLPPHGPLVIDQSSSATAFVNLARAAAENRPIPEGWATDAKGAPTNDAREAMRGALLPFGGYKGANLALMVEMLAAGMTGADWSFDMGNFQTSDRFLNAGLWVMAMKPIDTGDFSARAAKQYSRLQSLAVHLPGSGSPPEPFAESDVIDIDSSVLALLAPDDENA</sequence>
<dbReference type="InterPro" id="IPR003767">
    <property type="entry name" value="Malate/L-lactate_DH-like"/>
</dbReference>
<organism evidence="3 4">
    <name type="scientific">Mesorhizobium liriopis</name>
    <dbReference type="NCBI Taxonomy" id="2953882"/>
    <lineage>
        <taxon>Bacteria</taxon>
        <taxon>Pseudomonadati</taxon>
        <taxon>Pseudomonadota</taxon>
        <taxon>Alphaproteobacteria</taxon>
        <taxon>Hyphomicrobiales</taxon>
        <taxon>Phyllobacteriaceae</taxon>
        <taxon>Mesorhizobium</taxon>
    </lineage>
</organism>
<dbReference type="EMBL" id="JAMXQS010000003">
    <property type="protein sequence ID" value="MCO6049669.1"/>
    <property type="molecule type" value="Genomic_DNA"/>
</dbReference>
<dbReference type="PANTHER" id="PTHR11091">
    <property type="entry name" value="OXIDOREDUCTASE-RELATED"/>
    <property type="match status" value="1"/>
</dbReference>
<comment type="caution">
    <text evidence="3">The sequence shown here is derived from an EMBL/GenBank/DDBJ whole genome shotgun (WGS) entry which is preliminary data.</text>
</comment>
<gene>
    <name evidence="3" type="ORF">NGM99_07680</name>
</gene>
<keyword evidence="4" id="KW-1185">Reference proteome</keyword>
<dbReference type="InterPro" id="IPR036111">
    <property type="entry name" value="Mal/L-sulfo/L-lacto_DH-like_sf"/>
</dbReference>
<dbReference type="PANTHER" id="PTHR11091:SF0">
    <property type="entry name" value="MALATE DEHYDROGENASE"/>
    <property type="match status" value="1"/>
</dbReference>
<dbReference type="SUPFAM" id="SSF89733">
    <property type="entry name" value="L-sulfolactate dehydrogenase-like"/>
    <property type="match status" value="1"/>
</dbReference>
<accession>A0ABT1C4D0</accession>
<reference evidence="3 4" key="1">
    <citation type="submission" date="2022-06" db="EMBL/GenBank/DDBJ databases">
        <title>Mesorhizobium sp. strain RP14 Genome sequencing and assembly.</title>
        <authorList>
            <person name="Kim I."/>
        </authorList>
    </citation>
    <scope>NUCLEOTIDE SEQUENCE [LARGE SCALE GENOMIC DNA]</scope>
    <source>
        <strain evidence="4">RP14(2022)</strain>
    </source>
</reference>
<keyword evidence="2" id="KW-0560">Oxidoreductase</keyword>
<dbReference type="Gene3D" id="1.10.1530.10">
    <property type="match status" value="1"/>
</dbReference>
<dbReference type="Proteomes" id="UP001205906">
    <property type="component" value="Unassembled WGS sequence"/>
</dbReference>